<keyword evidence="6 7" id="KW-0472">Membrane</keyword>
<keyword evidence="8" id="KW-0732">Signal</keyword>
<feature type="chain" id="PRO_5047204107" description="EXPERA domain-containing protein" evidence="8">
    <location>
        <begin position="28"/>
        <end position="169"/>
    </location>
</feature>
<evidence type="ECO:0000256" key="1">
    <source>
        <dbReference type="ARBA" id="ARBA00004477"/>
    </source>
</evidence>
<evidence type="ECO:0000256" key="3">
    <source>
        <dbReference type="ARBA" id="ARBA00022692"/>
    </source>
</evidence>
<reference evidence="10 11" key="1">
    <citation type="submission" date="2024-03" db="EMBL/GenBank/DDBJ databases">
        <authorList>
            <person name="Gkanogiannis A."/>
            <person name="Becerra Lopez-Lavalle L."/>
        </authorList>
    </citation>
    <scope>NUCLEOTIDE SEQUENCE [LARGE SCALE GENOMIC DNA]</scope>
</reference>
<evidence type="ECO:0000259" key="9">
    <source>
        <dbReference type="PROSITE" id="PS51751"/>
    </source>
</evidence>
<dbReference type="PIRSF" id="PIRSF031032">
    <property type="entry name" value="TMP_97_prd"/>
    <property type="match status" value="1"/>
</dbReference>
<dbReference type="InterPro" id="IPR016964">
    <property type="entry name" value="Sigma2_recept"/>
</dbReference>
<feature type="transmembrane region" description="Helical" evidence="7">
    <location>
        <begin position="63"/>
        <end position="85"/>
    </location>
</feature>
<dbReference type="PANTHER" id="PTHR31204:SF1">
    <property type="entry name" value="SIGMA INTRACELLULAR RECEPTOR 2"/>
    <property type="match status" value="1"/>
</dbReference>
<sequence>MGAIFKLFDSILLVSFLVHALAPPLIGAQLLLPRALFPDLLIDFKNHYITQSGDYLMAEAPHFFIGLLWLELLLQWPLTLLNLYAISTAKSWLHTTCLIYGVSLFSAMAAIAAELIGSQRASGILLKMYLPFLGLGVFATLRGLLPRCCSKATATGHGAGPSIATKKKA</sequence>
<dbReference type="EMBL" id="OZ021740">
    <property type="protein sequence ID" value="CAK9324245.1"/>
    <property type="molecule type" value="Genomic_DNA"/>
</dbReference>
<evidence type="ECO:0000313" key="10">
    <source>
        <dbReference type="EMBL" id="CAK9324245.1"/>
    </source>
</evidence>
<accession>A0ABP0YZW9</accession>
<dbReference type="PANTHER" id="PTHR31204">
    <property type="entry name" value="SIGMA INTRACELLULAR RECEPTOR 2"/>
    <property type="match status" value="1"/>
</dbReference>
<keyword evidence="3 7" id="KW-0812">Transmembrane</keyword>
<dbReference type="PROSITE" id="PS51751">
    <property type="entry name" value="EXPERA"/>
    <property type="match status" value="1"/>
</dbReference>
<evidence type="ECO:0000256" key="8">
    <source>
        <dbReference type="SAM" id="SignalP"/>
    </source>
</evidence>
<comment type="subcellular location">
    <subcellularLocation>
        <location evidence="1">Endoplasmic reticulum membrane</location>
        <topology evidence="1">Multi-pass membrane protein</topology>
    </subcellularLocation>
</comment>
<gene>
    <name evidence="10" type="ORF">CITCOLO1_LOCUS16476</name>
</gene>
<evidence type="ECO:0000256" key="6">
    <source>
        <dbReference type="ARBA" id="ARBA00023136"/>
    </source>
</evidence>
<protein>
    <recommendedName>
        <fullName evidence="9">EXPERA domain-containing protein</fullName>
    </recommendedName>
</protein>
<dbReference type="Proteomes" id="UP001642487">
    <property type="component" value="Chromosome 6"/>
</dbReference>
<keyword evidence="11" id="KW-1185">Reference proteome</keyword>
<proteinExistence type="inferred from homology"/>
<dbReference type="Pfam" id="PF05241">
    <property type="entry name" value="EBP"/>
    <property type="match status" value="1"/>
</dbReference>
<feature type="signal peptide" evidence="8">
    <location>
        <begin position="1"/>
        <end position="27"/>
    </location>
</feature>
<organism evidence="10 11">
    <name type="scientific">Citrullus colocynthis</name>
    <name type="common">colocynth</name>
    <dbReference type="NCBI Taxonomy" id="252529"/>
    <lineage>
        <taxon>Eukaryota</taxon>
        <taxon>Viridiplantae</taxon>
        <taxon>Streptophyta</taxon>
        <taxon>Embryophyta</taxon>
        <taxon>Tracheophyta</taxon>
        <taxon>Spermatophyta</taxon>
        <taxon>Magnoliopsida</taxon>
        <taxon>eudicotyledons</taxon>
        <taxon>Gunneridae</taxon>
        <taxon>Pentapetalae</taxon>
        <taxon>rosids</taxon>
        <taxon>fabids</taxon>
        <taxon>Cucurbitales</taxon>
        <taxon>Cucurbitaceae</taxon>
        <taxon>Benincaseae</taxon>
        <taxon>Citrullus</taxon>
    </lineage>
</organism>
<dbReference type="InterPro" id="IPR033118">
    <property type="entry name" value="EXPERA"/>
</dbReference>
<comment type="similarity">
    <text evidence="2">Belongs to the TMEM97/sigma-2 receptor family.</text>
</comment>
<evidence type="ECO:0000256" key="7">
    <source>
        <dbReference type="PIRNR" id="PIRNR031032"/>
    </source>
</evidence>
<keyword evidence="5 7" id="KW-1133">Transmembrane helix</keyword>
<dbReference type="InterPro" id="IPR051987">
    <property type="entry name" value="Sigma-2_receptor-like"/>
</dbReference>
<feature type="transmembrane region" description="Helical" evidence="7">
    <location>
        <begin position="128"/>
        <end position="145"/>
    </location>
</feature>
<evidence type="ECO:0000256" key="5">
    <source>
        <dbReference type="ARBA" id="ARBA00022989"/>
    </source>
</evidence>
<evidence type="ECO:0000256" key="4">
    <source>
        <dbReference type="ARBA" id="ARBA00022824"/>
    </source>
</evidence>
<feature type="domain" description="EXPERA" evidence="9">
    <location>
        <begin position="8"/>
        <end position="140"/>
    </location>
</feature>
<keyword evidence="4" id="KW-0256">Endoplasmic reticulum</keyword>
<feature type="transmembrane region" description="Helical" evidence="7">
    <location>
        <begin position="97"/>
        <end position="116"/>
    </location>
</feature>
<evidence type="ECO:0000313" key="11">
    <source>
        <dbReference type="Proteomes" id="UP001642487"/>
    </source>
</evidence>
<name>A0ABP0YZW9_9ROSI</name>
<evidence type="ECO:0000256" key="2">
    <source>
        <dbReference type="ARBA" id="ARBA00009096"/>
    </source>
</evidence>